<evidence type="ECO:0000256" key="1">
    <source>
        <dbReference type="ARBA" id="ARBA00007734"/>
    </source>
</evidence>
<keyword evidence="2" id="KW-0732">Signal</keyword>
<comment type="caution">
    <text evidence="4">The sequence shown here is derived from an EMBL/GenBank/DDBJ whole genome shotgun (WGS) entry which is preliminary data.</text>
</comment>
<dbReference type="InterPro" id="IPR023346">
    <property type="entry name" value="Lysozyme-like_dom_sf"/>
</dbReference>
<dbReference type="eggNOG" id="COG0741">
    <property type="taxonomic scope" value="Bacteria"/>
</dbReference>
<dbReference type="SUPFAM" id="SSF53955">
    <property type="entry name" value="Lysozyme-like"/>
    <property type="match status" value="1"/>
</dbReference>
<protein>
    <recommendedName>
        <fullName evidence="3">Transglycosylase SLT domain-containing protein</fullName>
    </recommendedName>
</protein>
<dbReference type="InterPro" id="IPR008258">
    <property type="entry name" value="Transglycosylase_SLT_dom_1"/>
</dbReference>
<dbReference type="PANTHER" id="PTHR37423:SF2">
    <property type="entry name" value="MEMBRANE-BOUND LYTIC MUREIN TRANSGLYCOSYLASE C"/>
    <property type="match status" value="1"/>
</dbReference>
<keyword evidence="5" id="KW-1185">Reference proteome</keyword>
<feature type="signal peptide" evidence="2">
    <location>
        <begin position="1"/>
        <end position="16"/>
    </location>
</feature>
<evidence type="ECO:0000256" key="2">
    <source>
        <dbReference type="SAM" id="SignalP"/>
    </source>
</evidence>
<dbReference type="Gene3D" id="1.10.530.10">
    <property type="match status" value="1"/>
</dbReference>
<comment type="similarity">
    <text evidence="1">Belongs to the transglycosylase Slt family.</text>
</comment>
<dbReference type="PATRIC" id="fig|1172190.3.peg.91"/>
<organism evidence="4 5">
    <name type="scientific">Sulfurimonas hongkongensis</name>
    <dbReference type="NCBI Taxonomy" id="1172190"/>
    <lineage>
        <taxon>Bacteria</taxon>
        <taxon>Pseudomonadati</taxon>
        <taxon>Campylobacterota</taxon>
        <taxon>Epsilonproteobacteria</taxon>
        <taxon>Campylobacterales</taxon>
        <taxon>Sulfurimonadaceae</taxon>
        <taxon>Sulfurimonas</taxon>
    </lineage>
</organism>
<dbReference type="AlphaFoldDB" id="T0L389"/>
<dbReference type="Proteomes" id="UP000015520">
    <property type="component" value="Unassembled WGS sequence"/>
</dbReference>
<dbReference type="STRING" id="1172190.M947_00470"/>
<dbReference type="EMBL" id="AUPZ01000002">
    <property type="protein sequence ID" value="EQB40303.1"/>
    <property type="molecule type" value="Genomic_DNA"/>
</dbReference>
<evidence type="ECO:0000313" key="5">
    <source>
        <dbReference type="Proteomes" id="UP000015520"/>
    </source>
</evidence>
<dbReference type="OrthoDB" id="5525175at2"/>
<dbReference type="Pfam" id="PF01464">
    <property type="entry name" value="SLT"/>
    <property type="match status" value="1"/>
</dbReference>
<evidence type="ECO:0000259" key="3">
    <source>
        <dbReference type="Pfam" id="PF01464"/>
    </source>
</evidence>
<reference evidence="4 5" key="1">
    <citation type="submission" date="2013-07" db="EMBL/GenBank/DDBJ databases">
        <title>Sulfurimonas hongkongensis AST-10 Genome Sequencing.</title>
        <authorList>
            <person name="Cai L."/>
            <person name="Zhang T."/>
        </authorList>
    </citation>
    <scope>NUCLEOTIDE SEQUENCE [LARGE SCALE GENOMIC DNA]</scope>
    <source>
        <strain evidence="4 5">AST-10</strain>
    </source>
</reference>
<name>T0L389_9BACT</name>
<feature type="chain" id="PRO_5004579678" description="Transglycosylase SLT domain-containing protein" evidence="2">
    <location>
        <begin position="17"/>
        <end position="538"/>
    </location>
</feature>
<accession>T0L389</accession>
<proteinExistence type="inferred from homology"/>
<evidence type="ECO:0000313" key="4">
    <source>
        <dbReference type="EMBL" id="EQB40303.1"/>
    </source>
</evidence>
<dbReference type="CDD" id="cd13401">
    <property type="entry name" value="Slt70-like"/>
    <property type="match status" value="1"/>
</dbReference>
<sequence length="538" mass="63570">MFKLFLLLFISATLSADITLQDIKSKPASRMKNFMIWQFLKQDITPKEADEAYSLVKGKNYKIYKEYIKKTDNKEIKKRISCRGKKNLLSIKDEECLKLAFSLYKTLPMTNKQRELLALKVKEKSKKELLKIQCEPYTQEAYEKYDANTILTNFISTTKKHRRENLNIFLDETFINSLSSSWKISQFVEIVLHDEHLDKLKQSLFNLRGDNLNSKTNFHLALNHLLHNNKDGAISFFKLSMQKAKHRIDVDKNYFWIYKVSKDKKYLDELLKSSDINIYTLYAHEMQNKEVDNYFSAVETNDMKASRDLKNPFEWKSILKEIREAPQDKLYELSQEYMNQEMIPVQTMILERAYSYKMHGFIMPYSNYLRDIKNDEKALVYAIMRQESNFIPSALSTSYALGLMQIMPFLTDDLSKRVKEPVESYEDMFIPKNNINYALKHLAWMKKSLYHPLFVAYAYNGGMGFLKRHLESGTFSNSEYEPYLSMELMANNQSREYGKKVLANYVMYKKILGEEVSIIHLFDRLKHPSETDRFREQG</sequence>
<dbReference type="PANTHER" id="PTHR37423">
    <property type="entry name" value="SOLUBLE LYTIC MUREIN TRANSGLYCOSYLASE-RELATED"/>
    <property type="match status" value="1"/>
</dbReference>
<gene>
    <name evidence="4" type="ORF">M947_00470</name>
</gene>
<feature type="domain" description="Transglycosylase SLT" evidence="3">
    <location>
        <begin position="370"/>
        <end position="472"/>
    </location>
</feature>
<dbReference type="RefSeq" id="WP_021286379.1">
    <property type="nucleotide sequence ID" value="NZ_AUPZ01000002.1"/>
</dbReference>